<dbReference type="GO" id="GO:0004984">
    <property type="term" value="F:olfactory receptor activity"/>
    <property type="evidence" value="ECO:0007669"/>
    <property type="project" value="InterPro"/>
</dbReference>
<feature type="transmembrane region" description="Helical" evidence="11">
    <location>
        <begin position="141"/>
        <end position="161"/>
    </location>
</feature>
<feature type="transmembrane region" description="Helical" evidence="11">
    <location>
        <begin position="272"/>
        <end position="292"/>
    </location>
</feature>
<keyword evidence="6 11" id="KW-1133">Transmembrane helix</keyword>
<dbReference type="PRINTS" id="PR00245">
    <property type="entry name" value="OLFACTORYR"/>
</dbReference>
<name>A0A8J6GAA4_MICOH</name>
<feature type="transmembrane region" description="Helical" evidence="11">
    <location>
        <begin position="23"/>
        <end position="48"/>
    </location>
</feature>
<dbReference type="SUPFAM" id="SSF81321">
    <property type="entry name" value="Family A G protein-coupled receptor-like"/>
    <property type="match status" value="1"/>
</dbReference>
<dbReference type="InterPro" id="IPR000725">
    <property type="entry name" value="Olfact_rcpt"/>
</dbReference>
<feature type="transmembrane region" description="Helical" evidence="11">
    <location>
        <begin position="237"/>
        <end position="260"/>
    </location>
</feature>
<dbReference type="EMBL" id="JAATJU010024031">
    <property type="protein sequence ID" value="KAH0506537.1"/>
    <property type="molecule type" value="Genomic_DNA"/>
</dbReference>
<dbReference type="InterPro" id="IPR000276">
    <property type="entry name" value="GPCR_Rhodpsn"/>
</dbReference>
<feature type="transmembrane region" description="Helical" evidence="11">
    <location>
        <begin position="60"/>
        <end position="79"/>
    </location>
</feature>
<keyword evidence="4 11" id="KW-0812">Transmembrane</keyword>
<dbReference type="AlphaFoldDB" id="A0A8J6GAA4"/>
<dbReference type="Pfam" id="PF13853">
    <property type="entry name" value="7tm_4"/>
    <property type="match status" value="1"/>
</dbReference>
<keyword evidence="10" id="KW-0807">Transducer</keyword>
<evidence type="ECO:0000256" key="9">
    <source>
        <dbReference type="ARBA" id="ARBA00023170"/>
    </source>
</evidence>
<dbReference type="Proteomes" id="UP000710432">
    <property type="component" value="Unassembled WGS sequence"/>
</dbReference>
<accession>A0A8J6GAA4</accession>
<proteinExistence type="predicted"/>
<keyword evidence="5" id="KW-0552">Olfaction</keyword>
<dbReference type="PROSITE" id="PS50262">
    <property type="entry name" value="G_PROTEIN_RECEP_F1_2"/>
    <property type="match status" value="1"/>
</dbReference>
<reference evidence="13" key="1">
    <citation type="submission" date="2020-03" db="EMBL/GenBank/DDBJ databases">
        <title>Studies in the Genomics of Life Span.</title>
        <authorList>
            <person name="Glass D."/>
        </authorList>
    </citation>
    <scope>NUCLEOTIDE SEQUENCE</scope>
    <source>
        <strain evidence="13">LTLLF</strain>
        <tissue evidence="13">Muscle</tissue>
    </source>
</reference>
<evidence type="ECO:0000256" key="6">
    <source>
        <dbReference type="ARBA" id="ARBA00022989"/>
    </source>
</evidence>
<comment type="subcellular location">
    <subcellularLocation>
        <location evidence="1">Cell membrane</location>
        <topology evidence="1">Multi-pass membrane protein</topology>
    </subcellularLocation>
</comment>
<comment type="caution">
    <text evidence="13">The sequence shown here is derived from an EMBL/GenBank/DDBJ whole genome shotgun (WGS) entry which is preliminary data.</text>
</comment>
<evidence type="ECO:0000256" key="10">
    <source>
        <dbReference type="ARBA" id="ARBA00023224"/>
    </source>
</evidence>
<evidence type="ECO:0000256" key="2">
    <source>
        <dbReference type="ARBA" id="ARBA00022475"/>
    </source>
</evidence>
<dbReference type="Gene3D" id="1.20.1070.10">
    <property type="entry name" value="Rhodopsin 7-helix transmembrane proteins"/>
    <property type="match status" value="1"/>
</dbReference>
<evidence type="ECO:0000313" key="14">
    <source>
        <dbReference type="Proteomes" id="UP000710432"/>
    </source>
</evidence>
<evidence type="ECO:0000256" key="8">
    <source>
        <dbReference type="ARBA" id="ARBA00023136"/>
    </source>
</evidence>
<evidence type="ECO:0000313" key="13">
    <source>
        <dbReference type="EMBL" id="KAH0506537.1"/>
    </source>
</evidence>
<evidence type="ECO:0000256" key="7">
    <source>
        <dbReference type="ARBA" id="ARBA00023040"/>
    </source>
</evidence>
<evidence type="ECO:0000256" key="5">
    <source>
        <dbReference type="ARBA" id="ARBA00022725"/>
    </source>
</evidence>
<gene>
    <name evidence="13" type="ORF">LTLLF_172525</name>
</gene>
<keyword evidence="3" id="KW-0716">Sensory transduction</keyword>
<keyword evidence="2" id="KW-1003">Cell membrane</keyword>
<feature type="transmembrane region" description="Helical" evidence="11">
    <location>
        <begin position="99"/>
        <end position="120"/>
    </location>
</feature>
<keyword evidence="7" id="KW-0297">G-protein coupled receptor</keyword>
<dbReference type="GO" id="GO:0005886">
    <property type="term" value="C:plasma membrane"/>
    <property type="evidence" value="ECO:0007669"/>
    <property type="project" value="UniProtKB-SubCell"/>
</dbReference>
<dbReference type="InterPro" id="IPR017452">
    <property type="entry name" value="GPCR_Rhodpsn_7TM"/>
</dbReference>
<dbReference type="GO" id="GO:0004930">
    <property type="term" value="F:G protein-coupled receptor activity"/>
    <property type="evidence" value="ECO:0007669"/>
    <property type="project" value="UniProtKB-KW"/>
</dbReference>
<organism evidence="13 14">
    <name type="scientific">Microtus ochrogaster</name>
    <name type="common">Prairie vole</name>
    <dbReference type="NCBI Taxonomy" id="79684"/>
    <lineage>
        <taxon>Eukaryota</taxon>
        <taxon>Metazoa</taxon>
        <taxon>Chordata</taxon>
        <taxon>Craniata</taxon>
        <taxon>Vertebrata</taxon>
        <taxon>Euteleostomi</taxon>
        <taxon>Mammalia</taxon>
        <taxon>Eutheria</taxon>
        <taxon>Euarchontoglires</taxon>
        <taxon>Glires</taxon>
        <taxon>Rodentia</taxon>
        <taxon>Myomorpha</taxon>
        <taxon>Muroidea</taxon>
        <taxon>Cricetidae</taxon>
        <taxon>Arvicolinae</taxon>
        <taxon>Microtus</taxon>
    </lineage>
</organism>
<dbReference type="FunFam" id="1.20.1070.10:FF:000003">
    <property type="entry name" value="Olfactory receptor"/>
    <property type="match status" value="1"/>
</dbReference>
<evidence type="ECO:0000259" key="12">
    <source>
        <dbReference type="PROSITE" id="PS50262"/>
    </source>
</evidence>
<dbReference type="PANTHER" id="PTHR48018">
    <property type="entry name" value="OLFACTORY RECEPTOR"/>
    <property type="match status" value="1"/>
</dbReference>
<feature type="transmembrane region" description="Helical" evidence="11">
    <location>
        <begin position="197"/>
        <end position="225"/>
    </location>
</feature>
<protein>
    <submittedName>
        <fullName evidence="13">Olfactory receptor 8H3</fullName>
    </submittedName>
</protein>
<evidence type="ECO:0000256" key="1">
    <source>
        <dbReference type="ARBA" id="ARBA00004651"/>
    </source>
</evidence>
<evidence type="ECO:0000256" key="3">
    <source>
        <dbReference type="ARBA" id="ARBA00022606"/>
    </source>
</evidence>
<keyword evidence="8 11" id="KW-0472">Membrane</keyword>
<dbReference type="PRINTS" id="PR00237">
    <property type="entry name" value="GPCRRHODOPSN"/>
</dbReference>
<sequence>MNSWNHTDEPNFKLMGLTDSKEIQLVLSVLFLFIYMATVLGNIGMMLIIRLDVQLHTSMYFFLTHLSFLDLSYSTVITPKTLENLLTSKRSISFMGCFIQLYLFGLLASTECFILSSMAYDIYVAICNPLHYPVSMFTRHCHALITVSYVIGAMDASSTVFPMSTLNFCKSKVISHFFCDAFPILALSCSDTHDAEVSIFVLAGFTVVLSLIPLSSSYVSILSTILKINSSSGKHKAFSTCASHLLGVTVFYGTVIFTYMKPIKSYSLGKDQVASVFYTIVIPMLNPLIYSLRNKEVKSAVLRLVKKGEGSQNFK</sequence>
<keyword evidence="9 13" id="KW-0675">Receptor</keyword>
<feature type="domain" description="G-protein coupled receptors family 1 profile" evidence="12">
    <location>
        <begin position="41"/>
        <end position="290"/>
    </location>
</feature>
<evidence type="ECO:0000256" key="11">
    <source>
        <dbReference type="SAM" id="Phobius"/>
    </source>
</evidence>
<evidence type="ECO:0000256" key="4">
    <source>
        <dbReference type="ARBA" id="ARBA00022692"/>
    </source>
</evidence>